<proteinExistence type="predicted"/>
<dbReference type="PANTHER" id="PTHR10627:SF74">
    <property type="entry name" value="OS08G0526500 PROTEIN"/>
    <property type="match status" value="1"/>
</dbReference>
<feature type="region of interest" description="Disordered" evidence="2">
    <location>
        <begin position="106"/>
        <end position="130"/>
    </location>
</feature>
<feature type="compositionally biased region" description="Basic and acidic residues" evidence="2">
    <location>
        <begin position="113"/>
        <end position="122"/>
    </location>
</feature>
<dbReference type="Pfam" id="PF00536">
    <property type="entry name" value="SAM_1"/>
    <property type="match status" value="1"/>
</dbReference>
<dbReference type="InterPro" id="IPR013761">
    <property type="entry name" value="SAM/pointed_sf"/>
</dbReference>
<name>A0A4Y7J5C3_PAPSO</name>
<dbReference type="OMA" id="LIFRECH"/>
<organism evidence="4 5">
    <name type="scientific">Papaver somniferum</name>
    <name type="common">Opium poppy</name>
    <dbReference type="NCBI Taxonomy" id="3469"/>
    <lineage>
        <taxon>Eukaryota</taxon>
        <taxon>Viridiplantae</taxon>
        <taxon>Streptophyta</taxon>
        <taxon>Embryophyta</taxon>
        <taxon>Tracheophyta</taxon>
        <taxon>Spermatophyta</taxon>
        <taxon>Magnoliopsida</taxon>
        <taxon>Ranunculales</taxon>
        <taxon>Papaveraceae</taxon>
        <taxon>Papaveroideae</taxon>
        <taxon>Papaver</taxon>
    </lineage>
</organism>
<protein>
    <recommendedName>
        <fullName evidence="3">SAM domain-containing protein</fullName>
    </recommendedName>
</protein>
<dbReference type="PROSITE" id="PS50105">
    <property type="entry name" value="SAM_DOMAIN"/>
    <property type="match status" value="1"/>
</dbReference>
<dbReference type="Proteomes" id="UP000316621">
    <property type="component" value="Chromosome 3"/>
</dbReference>
<evidence type="ECO:0000313" key="4">
    <source>
        <dbReference type="EMBL" id="RZC56343.1"/>
    </source>
</evidence>
<evidence type="ECO:0000259" key="3">
    <source>
        <dbReference type="PROSITE" id="PS50105"/>
    </source>
</evidence>
<feature type="region of interest" description="Disordered" evidence="2">
    <location>
        <begin position="1"/>
        <end position="60"/>
    </location>
</feature>
<dbReference type="InterPro" id="IPR001660">
    <property type="entry name" value="SAM"/>
</dbReference>
<dbReference type="Gene3D" id="1.10.150.50">
    <property type="entry name" value="Transcription Factor, Ets-1"/>
    <property type="match status" value="1"/>
</dbReference>
<dbReference type="EMBL" id="CM010717">
    <property type="protein sequence ID" value="RZC56343.1"/>
    <property type="molecule type" value="Genomic_DNA"/>
</dbReference>
<dbReference type="PANTHER" id="PTHR10627">
    <property type="entry name" value="SCP160"/>
    <property type="match status" value="1"/>
</dbReference>
<accession>A0A4Y7J5C3</accession>
<feature type="compositionally biased region" description="Basic and acidic residues" evidence="2">
    <location>
        <begin position="1"/>
        <end position="29"/>
    </location>
</feature>
<evidence type="ECO:0000256" key="1">
    <source>
        <dbReference type="ARBA" id="ARBA00022737"/>
    </source>
</evidence>
<evidence type="ECO:0000313" key="5">
    <source>
        <dbReference type="Proteomes" id="UP000316621"/>
    </source>
</evidence>
<keyword evidence="1" id="KW-0677">Repeat</keyword>
<sequence length="296" mass="33734">MYADRVVAETNKRSVKERLNGDSDEEYGRGRTSFSKRQRQNDNKWKHDLYDDEDKPRVSTRRVAANDLRLKLQKKGLKKTYQKGKGSLAGGVQDLRVKLSGIAHAQQANTDLPKSKPKELAKPARKSAAVDVPMAEAKKVVNSTASRKKSQQKGESVDGFLESLGLEKYSITFQAEEVDMTALMHMTDEDLKALGMPMYVLHERVLLISSWIYEMLNLSRVSLLLAILVLVGDPWTIVRYHLGYTLGTEEEDTPCFRLKRIEMVFFSRCWLWRWLPDKMFVPMAGACFNSGISVRL</sequence>
<dbReference type="SUPFAM" id="SSF47769">
    <property type="entry name" value="SAM/Pointed domain"/>
    <property type="match status" value="1"/>
</dbReference>
<dbReference type="AlphaFoldDB" id="A0A4Y7J5C3"/>
<feature type="compositionally biased region" description="Basic and acidic residues" evidence="2">
    <location>
        <begin position="39"/>
        <end position="57"/>
    </location>
</feature>
<feature type="domain" description="SAM" evidence="3">
    <location>
        <begin position="152"/>
        <end position="196"/>
    </location>
</feature>
<dbReference type="Gramene" id="RZC56343">
    <property type="protein sequence ID" value="RZC56343"/>
    <property type="gene ID" value="C5167_015195"/>
</dbReference>
<reference evidence="4 5" key="1">
    <citation type="journal article" date="2018" name="Science">
        <title>The opium poppy genome and morphinan production.</title>
        <authorList>
            <person name="Guo L."/>
            <person name="Winzer T."/>
            <person name="Yang X."/>
            <person name="Li Y."/>
            <person name="Ning Z."/>
            <person name="He Z."/>
            <person name="Teodor R."/>
            <person name="Lu Y."/>
            <person name="Bowser T.A."/>
            <person name="Graham I.A."/>
            <person name="Ye K."/>
        </authorList>
    </citation>
    <scope>NUCLEOTIDE SEQUENCE [LARGE SCALE GENOMIC DNA]</scope>
    <source>
        <strain evidence="5">cv. HN1</strain>
        <tissue evidence="4">Leaves</tissue>
    </source>
</reference>
<evidence type="ECO:0000256" key="2">
    <source>
        <dbReference type="SAM" id="MobiDB-lite"/>
    </source>
</evidence>
<dbReference type="STRING" id="3469.A0A4Y7J5C3"/>
<keyword evidence="5" id="KW-1185">Reference proteome</keyword>
<dbReference type="CDD" id="cd09487">
    <property type="entry name" value="SAM_superfamily"/>
    <property type="match status" value="1"/>
</dbReference>
<gene>
    <name evidence="4" type="ORF">C5167_015195</name>
</gene>